<reference evidence="6" key="1">
    <citation type="submission" date="2016-07" db="EMBL/GenBank/DDBJ databases">
        <title>Nontailed viruses are major unrecognized killers of bacteria in the ocean.</title>
        <authorList>
            <person name="Kauffman K."/>
            <person name="Hussain F."/>
            <person name="Yang J."/>
            <person name="Arevalo P."/>
            <person name="Brown J."/>
            <person name="Cutler M."/>
            <person name="Kelly L."/>
            <person name="Polz M.F."/>
        </authorList>
    </citation>
    <scope>NUCLEOTIDE SEQUENCE [LARGE SCALE GENOMIC DNA]</scope>
    <source>
        <strain evidence="6">10N.261.45.A10</strain>
    </source>
</reference>
<dbReference type="Gene3D" id="2.150.10.10">
    <property type="entry name" value="Serralysin-like metalloprotease, C-terminal"/>
    <property type="match status" value="10"/>
</dbReference>
<dbReference type="GO" id="GO:0005509">
    <property type="term" value="F:calcium ion binding"/>
    <property type="evidence" value="ECO:0007669"/>
    <property type="project" value="InterPro"/>
</dbReference>
<organism evidence="5 6">
    <name type="scientific">Enterovibrio norvegicus</name>
    <dbReference type="NCBI Taxonomy" id="188144"/>
    <lineage>
        <taxon>Bacteria</taxon>
        <taxon>Pseudomonadati</taxon>
        <taxon>Pseudomonadota</taxon>
        <taxon>Gammaproteobacteria</taxon>
        <taxon>Vibrionales</taxon>
        <taxon>Vibrionaceae</taxon>
        <taxon>Enterovibrio</taxon>
    </lineage>
</organism>
<dbReference type="EMBL" id="MDAL01000036">
    <property type="protein sequence ID" value="PMN89935.1"/>
    <property type="molecule type" value="Genomic_DNA"/>
</dbReference>
<dbReference type="InterPro" id="IPR011049">
    <property type="entry name" value="Serralysin-like_metalloprot_C"/>
</dbReference>
<gene>
    <name evidence="5" type="ORF">BCT23_21805</name>
</gene>
<evidence type="ECO:0000256" key="3">
    <source>
        <dbReference type="ARBA" id="ARBA00022837"/>
    </source>
</evidence>
<evidence type="ECO:0000313" key="6">
    <source>
        <dbReference type="Proteomes" id="UP000235387"/>
    </source>
</evidence>
<comment type="subcellular location">
    <subcellularLocation>
        <location evidence="1">Secreted</location>
    </subcellularLocation>
</comment>
<dbReference type="PROSITE" id="PS00330">
    <property type="entry name" value="HEMOLYSIN_CALCIUM"/>
    <property type="match status" value="8"/>
</dbReference>
<evidence type="ECO:0008006" key="7">
    <source>
        <dbReference type="Google" id="ProtNLM"/>
    </source>
</evidence>
<dbReference type="PANTHER" id="PTHR38340:SF1">
    <property type="entry name" value="S-LAYER PROTEIN"/>
    <property type="match status" value="1"/>
</dbReference>
<dbReference type="InterPro" id="IPR001343">
    <property type="entry name" value="Hemolysn_Ca-bd"/>
</dbReference>
<feature type="compositionally biased region" description="Polar residues" evidence="4">
    <location>
        <begin position="18"/>
        <end position="29"/>
    </location>
</feature>
<dbReference type="PRINTS" id="PR00313">
    <property type="entry name" value="CABNDNGRPT"/>
</dbReference>
<dbReference type="SUPFAM" id="SSF51120">
    <property type="entry name" value="beta-Roll"/>
    <property type="match status" value="10"/>
</dbReference>
<keyword evidence="3" id="KW-0106">Calcium</keyword>
<name>A0A2N7L7F6_9GAMM</name>
<dbReference type="InterPro" id="IPR018511">
    <property type="entry name" value="Hemolysin-typ_Ca-bd_CS"/>
</dbReference>
<dbReference type="Proteomes" id="UP000235387">
    <property type="component" value="Unassembled WGS sequence"/>
</dbReference>
<evidence type="ECO:0000313" key="5">
    <source>
        <dbReference type="EMBL" id="PMN89935.1"/>
    </source>
</evidence>
<proteinExistence type="predicted"/>
<dbReference type="Pfam" id="PF00353">
    <property type="entry name" value="HemolysinCabind"/>
    <property type="match status" value="16"/>
</dbReference>
<comment type="caution">
    <text evidence="5">The sequence shown here is derived from an EMBL/GenBank/DDBJ whole genome shotgun (WGS) entry which is preliminary data.</text>
</comment>
<evidence type="ECO:0000256" key="2">
    <source>
        <dbReference type="ARBA" id="ARBA00022525"/>
    </source>
</evidence>
<keyword evidence="2" id="KW-0964">Secreted</keyword>
<sequence length="1614" mass="171072">MASIEGTSDNDVIYASNLEGTTADENTPTRIYGGGGNDFISGDTDTDTAIFGGQGSDWLEGNDGDNLGGGLGNDVLVSLGSKTLNGGQGHDVLHVAGDLGDGAKLSGGDGDDYLSGNHNDQFFTGGSGADTYHFGSSILDSDPKYDSTSPTTHSGHDRIVDFEIGVDTISIDPAIHTHFDELDIKQVGPTTVITLSTGATITLNNTTATALSADNFVFQGGQEYQSKLGIWGDDTGEPVEEPQYITGGGGDDHIVLDTATGDTAVGGRGSDLIEGFGNDNLGGGSGDDVLISRGENDKLLGGSGNDVLQISGDVASNGRLYGNDGDDFLSGNEGDQFFVGGAGADIYHFGSSILGDSTTNDSGDDRIVDFDAGVDTISIDSAIHTSFDELDIQKVGSTTVITLSTGSTITLNKTTPSALSAENFVFQSADAYVEKLGIWKEQLVNSGENNLPVNENDVLLGGDENDVLNGGKGDDYLSGGLGTDVLTGGEGSDVFGVSIGQSSERYYYSPASDGHNYVTRYNGFDHDDIDHDVITDFEPGVDKIRVFYTGESFNVGDVTYVQQLDDLKITLNDNVSITLENTNEEDINPEDFEFFLKTKSSIGGDGNDVLVNQDKTEGTMYGGAGEDIFSFGDAYSQINGQSLRSEYFFDFDYGHGHDLEHYIVEDFTLNEDLIQIWTTIDFDRLDIAQVGSDTLITRPYTNSITLKNVDAATLSESDFIINGQAYTNNQGYLVGDDTDNQIVSGKGAITIFGYEGNDQLFGNEGNQSIHGGVGNDTVYGLKGDDFIDGESGDDILDGGEGDDRIWGGGGNDTVYGLKGDDFIYGEFGDDILDGGEGDDTILGGSGSDQLFGGGGDDYISTSEGNNLAYGGDGDDIIVNGLSFSDSDSVNTLYGGKGNDTLKVSNAYGDAHVHETTLFGGEGNDTFDIELFDSVRRPKDKEINIEDFDVDNEKLIISFSGSDDYGVDFNNGNTYYNLSDKSIVTLKGVSQEDLNLENISISLDLSNTSPHDISIDNASFTVSGGIYSDVIVTGKGNDIVSTHKGDDSISTGSGNDQLFGGSGDDILKAGVGDDVLDGGVGNDTLDGGDGADTLISGRGNDNLRGGEGKDTFVFDWSDGIDRVEDFEVGMDRLNVTLKSSSNIAKNFKDTYLVEQGSDTLLNLYGNINNHTVLFENADLMAISLEDIDFNLIGETGEYNVLIGGAGNDTLQGVGRINWLDGGQGDDTYISSGQTVFFFGSGLLQGETFGHDSIHGFDDSGVINISDFSSLYSFNDLEIMQAGENTVITLPTSGTLSSSITLHDYNASNLSAAQFQFHVGDDGFGRHLVGNNGNNTLEGTDNRDLIESGNGDDVISGGAGEDVFSINGSFGHNVIEDFDPMQDVLEIVYKPNDGVETDIQLSVIDGSTIISLSEEKSITLNNVALTSLTDDNVNIIIQKDSDSEGVFSGSALSEVYRLDNAGDETLNAGGGDDVIYTGSGEYEIYAGDGEDTIYAGTGTETIHGGEGDDTFVLNVSQSSSLNAHVLFGCAGEDTFIFEEETSARYAEVPFIIEDFEVGIDVIHFDVLQTNVSFDDLQIFKPSPEPYTYIKLADYDFTIALKNVFVGAVDPDDFLFS</sequence>
<dbReference type="PANTHER" id="PTHR38340">
    <property type="entry name" value="S-LAYER PROTEIN"/>
    <property type="match status" value="1"/>
</dbReference>
<feature type="region of interest" description="Disordered" evidence="4">
    <location>
        <begin position="17"/>
        <end position="38"/>
    </location>
</feature>
<protein>
    <recommendedName>
        <fullName evidence="7">Alkaline phosphatase</fullName>
    </recommendedName>
</protein>
<evidence type="ECO:0000256" key="1">
    <source>
        <dbReference type="ARBA" id="ARBA00004613"/>
    </source>
</evidence>
<dbReference type="GO" id="GO:0005576">
    <property type="term" value="C:extracellular region"/>
    <property type="evidence" value="ECO:0007669"/>
    <property type="project" value="UniProtKB-SubCell"/>
</dbReference>
<dbReference type="InterPro" id="IPR050557">
    <property type="entry name" value="RTX_toxin/Mannuronan_C5-epim"/>
</dbReference>
<dbReference type="RefSeq" id="WP_133151931.1">
    <property type="nucleotide sequence ID" value="NZ_MDAL01000036.1"/>
</dbReference>
<accession>A0A2N7L7F6</accession>
<evidence type="ECO:0000256" key="4">
    <source>
        <dbReference type="SAM" id="MobiDB-lite"/>
    </source>
</evidence>